<dbReference type="EMBL" id="JBBPBN010000004">
    <property type="protein sequence ID" value="KAK9041852.1"/>
    <property type="molecule type" value="Genomic_DNA"/>
</dbReference>
<feature type="domain" description="DUF7890" evidence="2">
    <location>
        <begin position="74"/>
        <end position="119"/>
    </location>
</feature>
<protein>
    <recommendedName>
        <fullName evidence="2">DUF7890 domain-containing protein</fullName>
    </recommendedName>
</protein>
<reference evidence="3 4" key="1">
    <citation type="journal article" date="2024" name="G3 (Bethesda)">
        <title>Genome assembly of Hibiscus sabdariffa L. provides insights into metabolisms of medicinal natural products.</title>
        <authorList>
            <person name="Kim T."/>
        </authorList>
    </citation>
    <scope>NUCLEOTIDE SEQUENCE [LARGE SCALE GENOMIC DNA]</scope>
    <source>
        <strain evidence="3">TK-2024</strain>
        <tissue evidence="3">Old leaves</tissue>
    </source>
</reference>
<comment type="caution">
    <text evidence="3">The sequence shown here is derived from an EMBL/GenBank/DDBJ whole genome shotgun (WGS) entry which is preliminary data.</text>
</comment>
<proteinExistence type="predicted"/>
<gene>
    <name evidence="3" type="ORF">V6N11_016941</name>
</gene>
<evidence type="ECO:0000313" key="4">
    <source>
        <dbReference type="Proteomes" id="UP001396334"/>
    </source>
</evidence>
<organism evidence="3 4">
    <name type="scientific">Hibiscus sabdariffa</name>
    <name type="common">roselle</name>
    <dbReference type="NCBI Taxonomy" id="183260"/>
    <lineage>
        <taxon>Eukaryota</taxon>
        <taxon>Viridiplantae</taxon>
        <taxon>Streptophyta</taxon>
        <taxon>Embryophyta</taxon>
        <taxon>Tracheophyta</taxon>
        <taxon>Spermatophyta</taxon>
        <taxon>Magnoliopsida</taxon>
        <taxon>eudicotyledons</taxon>
        <taxon>Gunneridae</taxon>
        <taxon>Pentapetalae</taxon>
        <taxon>rosids</taxon>
        <taxon>malvids</taxon>
        <taxon>Malvales</taxon>
        <taxon>Malvaceae</taxon>
        <taxon>Malvoideae</taxon>
        <taxon>Hibiscus</taxon>
    </lineage>
</organism>
<accession>A0ABR2TWT9</accession>
<evidence type="ECO:0000256" key="1">
    <source>
        <dbReference type="SAM" id="MobiDB-lite"/>
    </source>
</evidence>
<sequence length="129" mass="14267">MFSFVVSGEVGVGSNGTSSKSITNMKMLNKWRYTPIKRKSSLDDSSSSRKPLLEVKDEREIERSRGGFDSKGSSVRVKVKMTKQEAARLLSKCKDGGVLEFRDVAAELVNLPVNRVNVVNPYSMAEYSG</sequence>
<dbReference type="PANTHER" id="PTHR36782">
    <property type="entry name" value="BNAC03G62080D PROTEIN"/>
    <property type="match status" value="1"/>
</dbReference>
<keyword evidence="4" id="KW-1185">Reference proteome</keyword>
<name>A0ABR2TWT9_9ROSI</name>
<dbReference type="Proteomes" id="UP001396334">
    <property type="component" value="Unassembled WGS sequence"/>
</dbReference>
<dbReference type="PANTHER" id="PTHR36782:SF1">
    <property type="entry name" value="CALCIUM UNIPORTER PROTEIN"/>
    <property type="match status" value="1"/>
</dbReference>
<feature type="region of interest" description="Disordered" evidence="1">
    <location>
        <begin position="38"/>
        <end position="58"/>
    </location>
</feature>
<evidence type="ECO:0000313" key="3">
    <source>
        <dbReference type="EMBL" id="KAK9041852.1"/>
    </source>
</evidence>
<dbReference type="InterPro" id="IPR057212">
    <property type="entry name" value="DUF7890"/>
</dbReference>
<dbReference type="Pfam" id="PF25418">
    <property type="entry name" value="DUF7890"/>
    <property type="match status" value="1"/>
</dbReference>
<evidence type="ECO:0000259" key="2">
    <source>
        <dbReference type="Pfam" id="PF25418"/>
    </source>
</evidence>